<reference evidence="1 2" key="1">
    <citation type="journal article" date="2020" name="ISME J.">
        <title>Comparative genomics reveals insights into cyanobacterial evolution and habitat adaptation.</title>
        <authorList>
            <person name="Chen M.Y."/>
            <person name="Teng W.K."/>
            <person name="Zhao L."/>
            <person name="Hu C.X."/>
            <person name="Zhou Y.K."/>
            <person name="Han B.P."/>
            <person name="Song L.R."/>
            <person name="Shu W.S."/>
        </authorList>
    </citation>
    <scope>NUCLEOTIDE SEQUENCE [LARGE SCALE GENOMIC DNA]</scope>
    <source>
        <strain evidence="1 2">FACHB-196</strain>
    </source>
</reference>
<proteinExistence type="predicted"/>
<gene>
    <name evidence="1" type="ORF">H6G59_19345</name>
</gene>
<comment type="caution">
    <text evidence="1">The sequence shown here is derived from an EMBL/GenBank/DDBJ whole genome shotgun (WGS) entry which is preliminary data.</text>
</comment>
<protein>
    <submittedName>
        <fullName evidence="1">Uncharacterized protein</fullName>
    </submittedName>
</protein>
<sequence length="153" mass="16543">MATKMLFDLWVQYAGEVMALGETPPDPAKFYTILCDTTPISRDMEIADVIAAELPAVNGYARQAVAFTTGAYNPTNKRYEFPNLNVNFEANSSGSFQFQTMVLLADANSTIGDTTGKLVGFASEDTPVTIFAGQTQPFIIPFVFLNAGYVSGT</sequence>
<evidence type="ECO:0000313" key="2">
    <source>
        <dbReference type="Proteomes" id="UP000640531"/>
    </source>
</evidence>
<dbReference type="Proteomes" id="UP000640531">
    <property type="component" value="Unassembled WGS sequence"/>
</dbReference>
<name>A0ABR8FMS7_9NOST</name>
<dbReference type="RefSeq" id="WP_190717348.1">
    <property type="nucleotide sequence ID" value="NZ_JACJST010000020.1"/>
</dbReference>
<accession>A0ABR8FMS7</accession>
<organism evidence="1 2">
    <name type="scientific">Anabaena lutea FACHB-196</name>
    <dbReference type="NCBI Taxonomy" id="2692881"/>
    <lineage>
        <taxon>Bacteria</taxon>
        <taxon>Bacillati</taxon>
        <taxon>Cyanobacteriota</taxon>
        <taxon>Cyanophyceae</taxon>
        <taxon>Nostocales</taxon>
        <taxon>Nostocaceae</taxon>
        <taxon>Anabaena</taxon>
    </lineage>
</organism>
<dbReference type="EMBL" id="JACJST010000020">
    <property type="protein sequence ID" value="MBD2570011.1"/>
    <property type="molecule type" value="Genomic_DNA"/>
</dbReference>
<keyword evidence="2" id="KW-1185">Reference proteome</keyword>
<evidence type="ECO:0000313" key="1">
    <source>
        <dbReference type="EMBL" id="MBD2570011.1"/>
    </source>
</evidence>